<evidence type="ECO:0000313" key="7">
    <source>
        <dbReference type="EMBL" id="ODN66915.1"/>
    </source>
</evidence>
<dbReference type="Pfam" id="PF00353">
    <property type="entry name" value="HemolysinCabind"/>
    <property type="match status" value="4"/>
</dbReference>
<dbReference type="PANTHER" id="PTHR38340:SF1">
    <property type="entry name" value="S-LAYER PROTEIN"/>
    <property type="match status" value="1"/>
</dbReference>
<dbReference type="Gene3D" id="2.150.10.10">
    <property type="entry name" value="Serralysin-like metalloprotease, C-terminal"/>
    <property type="match status" value="3"/>
</dbReference>
<dbReference type="InterPro" id="IPR013517">
    <property type="entry name" value="FG-GAP"/>
</dbReference>
<dbReference type="InterPro" id="IPR000413">
    <property type="entry name" value="Integrin_alpha"/>
</dbReference>
<dbReference type="EMBL" id="MCRJ01000217">
    <property type="protein sequence ID" value="ODN66915.1"/>
    <property type="molecule type" value="Genomic_DNA"/>
</dbReference>
<dbReference type="PROSITE" id="PS51470">
    <property type="entry name" value="FG_GAP"/>
    <property type="match status" value="2"/>
</dbReference>
<protein>
    <submittedName>
        <fullName evidence="7">Bifunctional hemolysin/adenylate cyclase</fullName>
    </submittedName>
</protein>
<name>A0A1E3GSK6_9HYPH</name>
<dbReference type="AlphaFoldDB" id="A0A1E3GSK6"/>
<dbReference type="PRINTS" id="PR00313">
    <property type="entry name" value="CABNDNGRPT"/>
</dbReference>
<dbReference type="InterPro" id="IPR050557">
    <property type="entry name" value="RTX_toxin/Mannuronan_C5-epim"/>
</dbReference>
<dbReference type="InterPro" id="IPR001343">
    <property type="entry name" value="Hemolysn_Ca-bd"/>
</dbReference>
<dbReference type="GO" id="GO:0005509">
    <property type="term" value="F:calcium ion binding"/>
    <property type="evidence" value="ECO:0007669"/>
    <property type="project" value="InterPro"/>
</dbReference>
<dbReference type="Proteomes" id="UP000094622">
    <property type="component" value="Unassembled WGS sequence"/>
</dbReference>
<dbReference type="InterPro" id="IPR018511">
    <property type="entry name" value="Hemolysin-typ_Ca-bd_CS"/>
</dbReference>
<keyword evidence="5" id="KW-0325">Glycoprotein</keyword>
<dbReference type="Gene3D" id="2.130.10.130">
    <property type="entry name" value="Integrin alpha, N-terminal"/>
    <property type="match status" value="1"/>
</dbReference>
<dbReference type="InterPro" id="IPR028994">
    <property type="entry name" value="Integrin_alpha_N"/>
</dbReference>
<feature type="region of interest" description="Disordered" evidence="6">
    <location>
        <begin position="313"/>
        <end position="337"/>
    </location>
</feature>
<evidence type="ECO:0000256" key="2">
    <source>
        <dbReference type="ARBA" id="ARBA00022525"/>
    </source>
</evidence>
<dbReference type="GO" id="GO:0007155">
    <property type="term" value="P:cell adhesion"/>
    <property type="evidence" value="ECO:0007669"/>
    <property type="project" value="InterPro"/>
</dbReference>
<dbReference type="PATRIC" id="fig|1439726.3.peg.4705"/>
<comment type="caution">
    <text evidence="7">The sequence shown here is derived from an EMBL/GenBank/DDBJ whole genome shotgun (WGS) entry which is preliminary data.</text>
</comment>
<evidence type="ECO:0000256" key="5">
    <source>
        <dbReference type="ARBA" id="ARBA00023180"/>
    </source>
</evidence>
<reference evidence="7 8" key="1">
    <citation type="submission" date="2016-07" db="EMBL/GenBank/DDBJ databases">
        <title>Draft Genome Sequence of Methylobrevis pamukkalensis PK2.</title>
        <authorList>
            <person name="Vasilenko O.V."/>
            <person name="Doronina N.V."/>
            <person name="Shmareva M.N."/>
            <person name="Tarlachkov S.V."/>
            <person name="Mustakhimov I."/>
            <person name="Trotsenko Y.A."/>
        </authorList>
    </citation>
    <scope>NUCLEOTIDE SEQUENCE [LARGE SCALE GENOMIC DNA]</scope>
    <source>
        <strain evidence="7 8">PK2</strain>
    </source>
</reference>
<gene>
    <name evidence="7" type="primary">cya_14</name>
    <name evidence="7" type="ORF">A6302_04421</name>
</gene>
<accession>A0A1E3GSK6</accession>
<dbReference type="Pfam" id="PF01839">
    <property type="entry name" value="FG-GAP"/>
    <property type="match status" value="2"/>
</dbReference>
<dbReference type="InterPro" id="IPR013519">
    <property type="entry name" value="Int_alpha_beta-p"/>
</dbReference>
<sequence length="490" mass="48677">MIFGKTSGFDDIDLTTLTPDQGFSLRGSGFEDNIGISVSSAGDFNGDGFDDLIVGAPTELWVDEDLGPFYDGRAWIIFGKASGFSDMSLSGGYNIPADVGLELYAGSVGNEGPFAGASVALAGDVNGDGYSDVIVGVPEQGVNWWNPGDGFGAAYVIYGQAPTGPVVRDGSGIGQTIRGGRAGDTLRGLGGDDVLLGGGGLDRLEGGSRNDLLDGGGNADTMLGGKGNDTYIVNHTGDIVDETGGDGIDTVEASISYTLTDGVENLRLTGTAALDGTGNGLANAITGNGAANTLAGLGGNDVLKGLDGNDTVSGGDGDDILRGNDGNDTLDGGNDNDTLFGGDGRDLLEGQDGDDTLYGQNGVDTLSGGIGADRLAGGGGADTLTGGADADSFVFDAAPATGADTVTDFVSGIDILQLDDAIFTALAPGALAGSAFAIGPAAGDADDRIIYDTSNGVLWYDADGIGGDAALHFATLAGTPSLGAADFLVA</sequence>
<evidence type="ECO:0000256" key="6">
    <source>
        <dbReference type="SAM" id="MobiDB-lite"/>
    </source>
</evidence>
<dbReference type="PANTHER" id="PTHR38340">
    <property type="entry name" value="S-LAYER PROTEIN"/>
    <property type="match status" value="1"/>
</dbReference>
<dbReference type="GO" id="GO:0008305">
    <property type="term" value="C:integrin complex"/>
    <property type="evidence" value="ECO:0007669"/>
    <property type="project" value="InterPro"/>
</dbReference>
<comment type="subcellular location">
    <subcellularLocation>
        <location evidence="1">Secreted</location>
    </subcellularLocation>
</comment>
<dbReference type="InterPro" id="IPR011049">
    <property type="entry name" value="Serralysin-like_metalloprot_C"/>
</dbReference>
<keyword evidence="8" id="KW-1185">Reference proteome</keyword>
<proteinExistence type="predicted"/>
<evidence type="ECO:0000256" key="3">
    <source>
        <dbReference type="ARBA" id="ARBA00022729"/>
    </source>
</evidence>
<feature type="compositionally biased region" description="Low complexity" evidence="6">
    <location>
        <begin position="323"/>
        <end position="337"/>
    </location>
</feature>
<keyword evidence="4" id="KW-0677">Repeat</keyword>
<evidence type="ECO:0000313" key="8">
    <source>
        <dbReference type="Proteomes" id="UP000094622"/>
    </source>
</evidence>
<dbReference type="GO" id="GO:0005576">
    <property type="term" value="C:extracellular region"/>
    <property type="evidence" value="ECO:0007669"/>
    <property type="project" value="UniProtKB-SubCell"/>
</dbReference>
<evidence type="ECO:0000256" key="4">
    <source>
        <dbReference type="ARBA" id="ARBA00022737"/>
    </source>
</evidence>
<organism evidence="7 8">
    <name type="scientific">Methylobrevis pamukkalensis</name>
    <dbReference type="NCBI Taxonomy" id="1439726"/>
    <lineage>
        <taxon>Bacteria</taxon>
        <taxon>Pseudomonadati</taxon>
        <taxon>Pseudomonadota</taxon>
        <taxon>Alphaproteobacteria</taxon>
        <taxon>Hyphomicrobiales</taxon>
        <taxon>Pleomorphomonadaceae</taxon>
        <taxon>Methylobrevis</taxon>
    </lineage>
</organism>
<dbReference type="SUPFAM" id="SSF69318">
    <property type="entry name" value="Integrin alpha N-terminal domain"/>
    <property type="match status" value="1"/>
</dbReference>
<dbReference type="SUPFAM" id="SSF51120">
    <property type="entry name" value="beta-Roll"/>
    <property type="match status" value="3"/>
</dbReference>
<dbReference type="SMART" id="SM00191">
    <property type="entry name" value="Int_alpha"/>
    <property type="match status" value="2"/>
</dbReference>
<dbReference type="OrthoDB" id="5380561at2"/>
<keyword evidence="3" id="KW-0732">Signal</keyword>
<keyword evidence="2" id="KW-0964">Secreted</keyword>
<dbReference type="PROSITE" id="PS00330">
    <property type="entry name" value="HEMOLYSIN_CALCIUM"/>
    <property type="match status" value="3"/>
</dbReference>
<evidence type="ECO:0000256" key="1">
    <source>
        <dbReference type="ARBA" id="ARBA00004613"/>
    </source>
</evidence>
<dbReference type="PRINTS" id="PR01185">
    <property type="entry name" value="INTEGRINA"/>
</dbReference>